<dbReference type="Proteomes" id="UP000078550">
    <property type="component" value="Unassembled WGS sequence"/>
</dbReference>
<reference evidence="3" key="1">
    <citation type="submission" date="2016-05" db="EMBL/GenBank/DDBJ databases">
        <authorList>
            <person name="Naeem Raeece"/>
        </authorList>
    </citation>
    <scope>NUCLEOTIDE SEQUENCE [LARGE SCALE GENOMIC DNA]</scope>
</reference>
<evidence type="ECO:0000256" key="1">
    <source>
        <dbReference type="SAM" id="MobiDB-lite"/>
    </source>
</evidence>
<evidence type="ECO:0000313" key="2">
    <source>
        <dbReference type="EMBL" id="SBT33959.1"/>
    </source>
</evidence>
<gene>
    <name evidence="2" type="ORF">POVWA2_017480</name>
</gene>
<name>A0A1A8YR30_PLAOA</name>
<sequence>MGQDGYVKGLLVYREKNRGSRRISRTYGKKKKGKEEYEEYFKELDKIFNECEYDEKQVEEEEKKNEEEMDLLCEKDLLEINFCNFENDPRSLANLVKNKSEDELEKEKLEEEEKKRNKEKDSLEYSYDYDRIFKKKKFLQEKVDYKDRFSLKEDQGKLIEHVDTHTMNDFLNNYKNDFSGAFYKGRRDSRFGREDLFEGDDQGRSDQSGGRDQPGGLNQPGGFDQPGGLNQPVGHDQSGGHDQPGELDQPGGHDQSGELDQPGGHDQSGELDQPGGHDQSGELDQPGEGSNDVGSEQMESIHFLRRIRDEFHLERDNYVSDSVKQIEKQYETAGNGESYSGEDVEGGSSFQAYLDKRMKNCDTNGIVHNLIVQRFEDMFGIDEEVRKINEKIKKSENVGTILDIFKKEKRINIINIMYAFMYIYRIKSLNIREYLYDRRFIYLTDSLEEIMKHYLFVINKKDLLSGTRRTLVLNDRNIQFLMKYMNRLKLFYLNLNIYNMLFLILSHSFDLFTPNSLIILLAYLNEYTYFTNNIHKKINLAILDRIYNYLENNKYVKTSKLNFGHFQILVPILIKYKYINNSILKQLFRYYENDINRIITSVKEDSTLLNKNICDTLFYDAKTKDQKKNKQNYFSYLTYQHIMEKKKNLHFLSTLLHYLLISKFDDSDKVVLNLVNMLKDHFHLFHVDEMLNIFFNYELFKCSNKEVMFRCKQELLHRKSLLTDLQINKILSYIVFNFRNGMVLRDYHRVMFTNRRYTIRRVQGRTNAHGEEDLQVIQSPDDTSLRGYTQEVDTSLAPDNSSLGEGEILKELLRRRKDMRSFRRSYLLCRYAFEDPQFLYDLTHDIHIFVNFRNVHLLKFVYNMYQLSLLFYKNADVLRIVSEIAYNLTDTNIFSFIDQYGYYMYEDVYIMIKTLKYISFFDIELIDIWKKFFFLLHHFVNSLNLEDIYDIFFFIKIAKLSNLKCENYDVFKLLTNRMREIVHILFQHDINIFSTHPHTYILNILSLIRERQNEHVQEFARFFFYAIYKKLEQGFTSREKQSVVEGENENVIGMMKKLNEMYKKVNNFTYNFRDVRIFLNIFLSYYKEGQEKYNFKIVDFILYNSEIFFSEMSKNKYYYHSSYVYGSQMNEYLSLLNALLQKKMYNSIVMRRYITIFKYILSIQSVHNNCGYTKKNSLYANFFSHFAHVTDVNVWRFARRHLHTHVQLNGAVL</sequence>
<dbReference type="AlphaFoldDB" id="A0A1A8YR30"/>
<evidence type="ECO:0000313" key="3">
    <source>
        <dbReference type="Proteomes" id="UP000078550"/>
    </source>
</evidence>
<organism evidence="2 3">
    <name type="scientific">Plasmodium ovale wallikeri</name>
    <dbReference type="NCBI Taxonomy" id="864142"/>
    <lineage>
        <taxon>Eukaryota</taxon>
        <taxon>Sar</taxon>
        <taxon>Alveolata</taxon>
        <taxon>Apicomplexa</taxon>
        <taxon>Aconoidasida</taxon>
        <taxon>Haemosporida</taxon>
        <taxon>Plasmodiidae</taxon>
        <taxon>Plasmodium</taxon>
        <taxon>Plasmodium (Plasmodium)</taxon>
    </lineage>
</organism>
<feature type="region of interest" description="Disordered" evidence="1">
    <location>
        <begin position="193"/>
        <end position="294"/>
    </location>
</feature>
<feature type="region of interest" description="Disordered" evidence="1">
    <location>
        <begin position="101"/>
        <end position="120"/>
    </location>
</feature>
<accession>A0A1A8YR30</accession>
<proteinExistence type="predicted"/>
<protein>
    <submittedName>
        <fullName evidence="2">Uncharacterized protein</fullName>
    </submittedName>
</protein>
<feature type="compositionally biased region" description="Basic and acidic residues" evidence="1">
    <location>
        <begin position="193"/>
        <end position="204"/>
    </location>
</feature>
<dbReference type="EMBL" id="FLRE01000068">
    <property type="protein sequence ID" value="SBT33959.1"/>
    <property type="molecule type" value="Genomic_DNA"/>
</dbReference>